<gene>
    <name evidence="2" type="ORF">KDK_10380</name>
</gene>
<evidence type="ECO:0000313" key="2">
    <source>
        <dbReference type="EMBL" id="GCE17238.1"/>
    </source>
</evidence>
<keyword evidence="3" id="KW-1185">Reference proteome</keyword>
<dbReference type="Proteomes" id="UP000287188">
    <property type="component" value="Unassembled WGS sequence"/>
</dbReference>
<dbReference type="AlphaFoldDB" id="A0A402ADR8"/>
<dbReference type="InterPro" id="IPR029068">
    <property type="entry name" value="Glyas_Bleomycin-R_OHBP_Dase"/>
</dbReference>
<dbReference type="SUPFAM" id="SSF54593">
    <property type="entry name" value="Glyoxalase/Bleomycin resistance protein/Dihydroxybiphenyl dioxygenase"/>
    <property type="match status" value="1"/>
</dbReference>
<sequence length="128" mass="14590">MEGKRVMAITGVHHAQITIPRGAEEQGRQYYCHLLGLPEIEKPESLKGRGGFWLQVGDRQVHVGTEDGVERSSTKAHLAYHVTDIMAWRQRLQEHGFQILDGVPIPGYERFETRDPFGNRLEFIQPLA</sequence>
<dbReference type="Gene3D" id="3.10.180.10">
    <property type="entry name" value="2,3-Dihydroxybiphenyl 1,2-Dioxygenase, domain 1"/>
    <property type="match status" value="1"/>
</dbReference>
<evidence type="ECO:0000259" key="1">
    <source>
        <dbReference type="PROSITE" id="PS51819"/>
    </source>
</evidence>
<feature type="domain" description="VOC" evidence="1">
    <location>
        <begin position="11"/>
        <end position="126"/>
    </location>
</feature>
<evidence type="ECO:0000313" key="3">
    <source>
        <dbReference type="Proteomes" id="UP000287188"/>
    </source>
</evidence>
<dbReference type="PANTHER" id="PTHR39175">
    <property type="entry name" value="FAMILY PROTEIN, PUTATIVE (AFU_ORTHOLOGUE AFUA_3G15060)-RELATED"/>
    <property type="match status" value="1"/>
</dbReference>
<dbReference type="Pfam" id="PF00903">
    <property type="entry name" value="Glyoxalase"/>
    <property type="match status" value="1"/>
</dbReference>
<organism evidence="2 3">
    <name type="scientific">Dictyobacter kobayashii</name>
    <dbReference type="NCBI Taxonomy" id="2014872"/>
    <lineage>
        <taxon>Bacteria</taxon>
        <taxon>Bacillati</taxon>
        <taxon>Chloroflexota</taxon>
        <taxon>Ktedonobacteria</taxon>
        <taxon>Ktedonobacterales</taxon>
        <taxon>Dictyobacteraceae</taxon>
        <taxon>Dictyobacter</taxon>
    </lineage>
</organism>
<accession>A0A402ADR8</accession>
<dbReference type="InterPro" id="IPR037523">
    <property type="entry name" value="VOC_core"/>
</dbReference>
<dbReference type="InterPro" id="IPR004360">
    <property type="entry name" value="Glyas_Fos-R_dOase_dom"/>
</dbReference>
<comment type="caution">
    <text evidence="2">The sequence shown here is derived from an EMBL/GenBank/DDBJ whole genome shotgun (WGS) entry which is preliminary data.</text>
</comment>
<protein>
    <submittedName>
        <fullName evidence="2">Glyoxalase</fullName>
    </submittedName>
</protein>
<name>A0A402ADR8_9CHLR</name>
<dbReference type="PROSITE" id="PS51819">
    <property type="entry name" value="VOC"/>
    <property type="match status" value="1"/>
</dbReference>
<reference evidence="3" key="1">
    <citation type="submission" date="2018-12" db="EMBL/GenBank/DDBJ databases">
        <title>Tengunoibacter tsumagoiensis gen. nov., sp. nov., Dictyobacter kobayashii sp. nov., D. alpinus sp. nov., and D. joshuensis sp. nov. and description of Dictyobacteraceae fam. nov. within the order Ktedonobacterales isolated from Tengu-no-mugimeshi.</title>
        <authorList>
            <person name="Wang C.M."/>
            <person name="Zheng Y."/>
            <person name="Sakai Y."/>
            <person name="Toyoda A."/>
            <person name="Minakuchi Y."/>
            <person name="Abe K."/>
            <person name="Yokota A."/>
            <person name="Yabe S."/>
        </authorList>
    </citation>
    <scope>NUCLEOTIDE SEQUENCE [LARGE SCALE GENOMIC DNA]</scope>
    <source>
        <strain evidence="3">Uno11</strain>
    </source>
</reference>
<proteinExistence type="predicted"/>
<dbReference type="PANTHER" id="PTHR39175:SF1">
    <property type="entry name" value="FAMILY PROTEIN, PUTATIVE (AFU_ORTHOLOGUE AFUA_3G15060)-RELATED"/>
    <property type="match status" value="1"/>
</dbReference>
<dbReference type="EMBL" id="BIFS01000001">
    <property type="protein sequence ID" value="GCE17238.1"/>
    <property type="molecule type" value="Genomic_DNA"/>
</dbReference>